<protein>
    <submittedName>
        <fullName evidence="3">Uncharacterized protein</fullName>
    </submittedName>
</protein>
<dbReference type="AlphaFoldDB" id="A0A9W4W5W9"/>
<keyword evidence="2" id="KW-0812">Transmembrane</keyword>
<reference evidence="3" key="1">
    <citation type="submission" date="2022-08" db="EMBL/GenBank/DDBJ databases">
        <authorList>
            <person name="Giroux E."/>
            <person name="Giroux E."/>
        </authorList>
    </citation>
    <scope>NUCLEOTIDE SEQUENCE</scope>
    <source>
        <strain evidence="3">H1091258</strain>
    </source>
</reference>
<feature type="transmembrane region" description="Helical" evidence="2">
    <location>
        <begin position="192"/>
        <end position="210"/>
    </location>
</feature>
<feature type="transmembrane region" description="Helical" evidence="2">
    <location>
        <begin position="545"/>
        <end position="564"/>
    </location>
</feature>
<feature type="transmembrane region" description="Helical" evidence="2">
    <location>
        <begin position="85"/>
        <end position="108"/>
    </location>
</feature>
<evidence type="ECO:0000313" key="4">
    <source>
        <dbReference type="Proteomes" id="UP001152533"/>
    </source>
</evidence>
<gene>
    <name evidence="3" type="ORF">CGXH109_LOCUS32504</name>
</gene>
<accession>A0A9W4W5W9</accession>
<keyword evidence="2" id="KW-0472">Membrane</keyword>
<organism evidence="3 4">
    <name type="scientific">Colletotrichum noveboracense</name>
    <dbReference type="NCBI Taxonomy" id="2664923"/>
    <lineage>
        <taxon>Eukaryota</taxon>
        <taxon>Fungi</taxon>
        <taxon>Dikarya</taxon>
        <taxon>Ascomycota</taxon>
        <taxon>Pezizomycotina</taxon>
        <taxon>Sordariomycetes</taxon>
        <taxon>Hypocreomycetidae</taxon>
        <taxon>Glomerellales</taxon>
        <taxon>Glomerellaceae</taxon>
        <taxon>Colletotrichum</taxon>
        <taxon>Colletotrichum gloeosporioides species complex</taxon>
    </lineage>
</organism>
<feature type="region of interest" description="Disordered" evidence="1">
    <location>
        <begin position="1"/>
        <end position="38"/>
    </location>
</feature>
<evidence type="ECO:0000256" key="2">
    <source>
        <dbReference type="SAM" id="Phobius"/>
    </source>
</evidence>
<sequence length="633" mass="69310">MSVVTPYIHKRPDDPRPWPPTREAAVDDNFSPSQSDSLLSEGRLAGRKNASEVEAHQVDGATKELFNTAPIPITHASSGSFLRWWYFEILSCGFASICLIAQVVVLYLYDKKPQDSWTAQSLTLNGLIAILTTFCRSALMVSIAACLAQSKWNSMSGRKGDYRLEDIAAFEAASRGMGGSLQVLARFKGTHIACLGGVLTIATLGIGISAQQLITVRIDSVPDLDASGFPAPGPVFPRTAMVDAKVRSGGEVELPFSTDLALSTGFLSAHVNFLEVACPTGNCTWPIIPTIGICGACDDVTSHIEVLDRDPSSCGVSLNVTEGANFGFRPCDGIDIDDVEGLMAYRFFTMQTVVKPRAAAKVPFPGGPREDRLIFGEFAVIGAFLNASEVDNYPIPEDPQAYHCGLWYCVEAHQVRVDAGITRDEVLGAWSEARWDSDSRQGTFQKLPDSFSADPDEKFTVVEPFTLWNLNGNASIIRHRAGGGLDERTTRGQALHEAFGDMDSFIAKLARSLSNDVRATSTPTMRGAWYRGTSYRNQITIVVRWPWITFQVVMVLFSVFYLVAEMIRTARKPDVRPWKDDALVPLWIELDKDVREQAAQGLGEPDGIRRRIGKDSVQLLNGGKRMRISAAMG</sequence>
<evidence type="ECO:0000256" key="1">
    <source>
        <dbReference type="SAM" id="MobiDB-lite"/>
    </source>
</evidence>
<keyword evidence="2" id="KW-1133">Transmembrane helix</keyword>
<dbReference type="PANTHER" id="PTHR35394:SF5">
    <property type="entry name" value="DUF3176 DOMAIN-CONTAINING PROTEIN"/>
    <property type="match status" value="1"/>
</dbReference>
<dbReference type="Pfam" id="PF11374">
    <property type="entry name" value="DUF3176"/>
    <property type="match status" value="1"/>
</dbReference>
<dbReference type="Proteomes" id="UP001152533">
    <property type="component" value="Unassembled WGS sequence"/>
</dbReference>
<evidence type="ECO:0000313" key="3">
    <source>
        <dbReference type="EMBL" id="CAI0644128.1"/>
    </source>
</evidence>
<name>A0A9W4W5W9_9PEZI</name>
<proteinExistence type="predicted"/>
<keyword evidence="4" id="KW-1185">Reference proteome</keyword>
<dbReference type="InterPro" id="IPR021514">
    <property type="entry name" value="DUF3176"/>
</dbReference>
<feature type="transmembrane region" description="Helical" evidence="2">
    <location>
        <begin position="128"/>
        <end position="148"/>
    </location>
</feature>
<dbReference type="PANTHER" id="PTHR35394">
    <property type="entry name" value="DUF3176 DOMAIN-CONTAINING PROTEIN"/>
    <property type="match status" value="1"/>
</dbReference>
<dbReference type="EMBL" id="CAMGZC010000147">
    <property type="protein sequence ID" value="CAI0644128.1"/>
    <property type="molecule type" value="Genomic_DNA"/>
</dbReference>
<comment type="caution">
    <text evidence="3">The sequence shown here is derived from an EMBL/GenBank/DDBJ whole genome shotgun (WGS) entry which is preliminary data.</text>
</comment>